<organism evidence="1 2">
    <name type="scientific">Pleurodeles waltl</name>
    <name type="common">Iberian ribbed newt</name>
    <dbReference type="NCBI Taxonomy" id="8319"/>
    <lineage>
        <taxon>Eukaryota</taxon>
        <taxon>Metazoa</taxon>
        <taxon>Chordata</taxon>
        <taxon>Craniata</taxon>
        <taxon>Vertebrata</taxon>
        <taxon>Euteleostomi</taxon>
        <taxon>Amphibia</taxon>
        <taxon>Batrachia</taxon>
        <taxon>Caudata</taxon>
        <taxon>Salamandroidea</taxon>
        <taxon>Salamandridae</taxon>
        <taxon>Pleurodelinae</taxon>
        <taxon>Pleurodeles</taxon>
    </lineage>
</organism>
<sequence>MMADSGSPFTLLSETKWDELFKSQGLILSQSLIQPIGYGGKSIDVIGEFNAELKFKNNATSVTIYLAKDDACLLGSRAVVTHYSQQNENVNVGETVGGRRLEWEVREKKLHAACQGVVDVRRQLRQAGRPDSEEGLIAHRQELQGTRTVLVRCREVTKSQGGRGATVGSPECCRGITRCRASLRLLQALEKEGRTPVGLSVTRDSWPRLAGGPRDPPLQRDMQGCVENGQQPAPTWGTQRIGGPGPAVLFFCGCLGDSLEKQASFLGTGRQALKEARKLDNVEDGEEAERI</sequence>
<evidence type="ECO:0000313" key="1">
    <source>
        <dbReference type="EMBL" id="KAJ1191870.1"/>
    </source>
</evidence>
<keyword evidence="2" id="KW-1185">Reference proteome</keyword>
<dbReference type="Proteomes" id="UP001066276">
    <property type="component" value="Chromosome 2_2"/>
</dbReference>
<evidence type="ECO:0008006" key="3">
    <source>
        <dbReference type="Google" id="ProtNLM"/>
    </source>
</evidence>
<gene>
    <name evidence="1" type="ORF">NDU88_001184</name>
</gene>
<evidence type="ECO:0000313" key="2">
    <source>
        <dbReference type="Proteomes" id="UP001066276"/>
    </source>
</evidence>
<protein>
    <recommendedName>
        <fullName evidence="3">Peptidase A2 domain-containing protein</fullName>
    </recommendedName>
</protein>
<reference evidence="1" key="1">
    <citation type="journal article" date="2022" name="bioRxiv">
        <title>Sequencing and chromosome-scale assembly of the giantPleurodeles waltlgenome.</title>
        <authorList>
            <person name="Brown T."/>
            <person name="Elewa A."/>
            <person name="Iarovenko S."/>
            <person name="Subramanian E."/>
            <person name="Araus A.J."/>
            <person name="Petzold A."/>
            <person name="Susuki M."/>
            <person name="Suzuki K.-i.T."/>
            <person name="Hayashi T."/>
            <person name="Toyoda A."/>
            <person name="Oliveira C."/>
            <person name="Osipova E."/>
            <person name="Leigh N.D."/>
            <person name="Simon A."/>
            <person name="Yun M.H."/>
        </authorList>
    </citation>
    <scope>NUCLEOTIDE SEQUENCE</scope>
    <source>
        <strain evidence="1">20211129_DDA</strain>
        <tissue evidence="1">Liver</tissue>
    </source>
</reference>
<name>A0AAV7US26_PLEWA</name>
<accession>A0AAV7US26</accession>
<comment type="caution">
    <text evidence="1">The sequence shown here is derived from an EMBL/GenBank/DDBJ whole genome shotgun (WGS) entry which is preliminary data.</text>
</comment>
<dbReference type="AlphaFoldDB" id="A0AAV7US26"/>
<dbReference type="EMBL" id="JANPWB010000004">
    <property type="protein sequence ID" value="KAJ1191870.1"/>
    <property type="molecule type" value="Genomic_DNA"/>
</dbReference>
<proteinExistence type="predicted"/>